<accession>A0ABW6HZS8</accession>
<evidence type="ECO:0000259" key="1">
    <source>
        <dbReference type="Pfam" id="PF11738"/>
    </source>
</evidence>
<protein>
    <submittedName>
        <fullName evidence="2">DUF3298 domain-containing protein</fullName>
    </submittedName>
</protein>
<dbReference type="Gene3D" id="3.90.640.20">
    <property type="entry name" value="Heat-shock cognate protein, ATPase"/>
    <property type="match status" value="1"/>
</dbReference>
<reference evidence="2 3" key="1">
    <citation type="submission" date="2024-06" db="EMBL/GenBank/DDBJ databases">
        <title>Flavobacterium spp. isolated from glacier.</title>
        <authorList>
            <person name="Han D."/>
        </authorList>
    </citation>
    <scope>NUCLEOTIDE SEQUENCE [LARGE SCALE GENOMIC DNA]</scope>
    <source>
        <strain evidence="2 3">LS2P90</strain>
    </source>
</reference>
<dbReference type="InterPro" id="IPR037126">
    <property type="entry name" value="PdaC/RsiV-like_sf"/>
</dbReference>
<evidence type="ECO:0000313" key="3">
    <source>
        <dbReference type="Proteomes" id="UP001600109"/>
    </source>
</evidence>
<gene>
    <name evidence="2" type="ORF">ACFX5E_13230</name>
</gene>
<keyword evidence="3" id="KW-1185">Reference proteome</keyword>
<dbReference type="Gene3D" id="3.30.565.40">
    <property type="entry name" value="Fervidobacterium nodosum Rt17-B1 like"/>
    <property type="match status" value="1"/>
</dbReference>
<dbReference type="PROSITE" id="PS51257">
    <property type="entry name" value="PROKAR_LIPOPROTEIN"/>
    <property type="match status" value="1"/>
</dbReference>
<feature type="domain" description="DUF3298" evidence="1">
    <location>
        <begin position="278"/>
        <end position="349"/>
    </location>
</feature>
<evidence type="ECO:0000313" key="2">
    <source>
        <dbReference type="EMBL" id="MFE3869025.1"/>
    </source>
</evidence>
<name>A0ABW6HZS8_9FLAO</name>
<dbReference type="EMBL" id="JBHZPZ010000017">
    <property type="protein sequence ID" value="MFE3869025.1"/>
    <property type="molecule type" value="Genomic_DNA"/>
</dbReference>
<sequence>MENKASSYLIQFLLVIIISSCNSNDKKTISNNKKEISSHQFAIPKVFFKKFRGSLSNNKILNLYLTKSVNTNNGTDGDTILSCVIDDSNSNKPRMFTGEMTPNGSFKFKNNKGGINISGKFVSVSKIKIKYLDSQKGFFSNIELVEIKEKFKIFPENYYKEELQTNTGEAVCDSTRFFINLSVPVFKSKENNSDKIINNAIKQDIGLKTNQTYEEFIKLNLPHTFGYFVLNIDVVYLDNNFLTLQEYTREAHCGAAHGDWYISYINLDLEANTLLKLEDIFQKKYLKKLKIICRQKFKEKYNLQEEDLENFYLPEDFALYRNGISLLFQPYGNGIGIYTGGTTDVFIPFAELSDLMNPKTILTNRLLNRE</sequence>
<comment type="caution">
    <text evidence="2">The sequence shown here is derived from an EMBL/GenBank/DDBJ whole genome shotgun (WGS) entry which is preliminary data.</text>
</comment>
<dbReference type="Proteomes" id="UP001600109">
    <property type="component" value="Unassembled WGS sequence"/>
</dbReference>
<dbReference type="InterPro" id="IPR021729">
    <property type="entry name" value="DUF3298"/>
</dbReference>
<dbReference type="Pfam" id="PF11738">
    <property type="entry name" value="DUF3298"/>
    <property type="match status" value="1"/>
</dbReference>
<organism evidence="2 3">
    <name type="scientific">Flavobacterium xylosi</name>
    <dbReference type="NCBI Taxonomy" id="3230415"/>
    <lineage>
        <taxon>Bacteria</taxon>
        <taxon>Pseudomonadati</taxon>
        <taxon>Bacteroidota</taxon>
        <taxon>Flavobacteriia</taxon>
        <taxon>Flavobacteriales</taxon>
        <taxon>Flavobacteriaceae</taxon>
        <taxon>Flavobacterium</taxon>
    </lineage>
</organism>
<dbReference type="RefSeq" id="WP_379855635.1">
    <property type="nucleotide sequence ID" value="NZ_JBHZPZ010000017.1"/>
</dbReference>
<proteinExistence type="predicted"/>